<dbReference type="Pfam" id="PF02714">
    <property type="entry name" value="RSN1_7TM"/>
    <property type="match status" value="1"/>
</dbReference>
<dbReference type="GeneID" id="28726226"/>
<feature type="domain" description="CSC1/OSCA1-like cytosolic" evidence="12">
    <location>
        <begin position="189"/>
        <end position="380"/>
    </location>
</feature>
<keyword evidence="5 8" id="KW-1133">Transmembrane helix</keyword>
<feature type="transmembrane region" description="Helical" evidence="8">
    <location>
        <begin position="581"/>
        <end position="600"/>
    </location>
</feature>
<dbReference type="Pfam" id="PF12621">
    <property type="entry name" value="PHM7_ext"/>
    <property type="match status" value="1"/>
</dbReference>
<keyword evidence="14" id="KW-1185">Reference proteome</keyword>
<dbReference type="Pfam" id="PF13967">
    <property type="entry name" value="RSN1_TM"/>
    <property type="match status" value="1"/>
</dbReference>
<dbReference type="InterPro" id="IPR003864">
    <property type="entry name" value="CSC1/OSCA1-like_7TM"/>
</dbReference>
<keyword evidence="4 8" id="KW-0812">Transmembrane</keyword>
<keyword evidence="6 8" id="KW-0472">Membrane</keyword>
<accession>A0A109V0I6</accession>
<evidence type="ECO:0000313" key="14">
    <source>
        <dbReference type="Proteomes" id="UP000243052"/>
    </source>
</evidence>
<keyword evidence="3" id="KW-0813">Transport</keyword>
<evidence type="ECO:0000259" key="11">
    <source>
        <dbReference type="Pfam" id="PF13967"/>
    </source>
</evidence>
<feature type="region of interest" description="Disordered" evidence="7">
    <location>
        <begin position="874"/>
        <end position="895"/>
    </location>
</feature>
<feature type="transmembrane region" description="Helical" evidence="8">
    <location>
        <begin position="484"/>
        <end position="512"/>
    </location>
</feature>
<dbReference type="InterPro" id="IPR045122">
    <property type="entry name" value="Csc1-like"/>
</dbReference>
<dbReference type="AlphaFoldDB" id="A0A109V0I6"/>
<evidence type="ECO:0000313" key="13">
    <source>
        <dbReference type="EMBL" id="AMD22861.1"/>
    </source>
</evidence>
<evidence type="ECO:0000259" key="10">
    <source>
        <dbReference type="Pfam" id="PF12621"/>
    </source>
</evidence>
<evidence type="ECO:0000259" key="12">
    <source>
        <dbReference type="Pfam" id="PF14703"/>
    </source>
</evidence>
<dbReference type="InterPro" id="IPR027815">
    <property type="entry name" value="CSC1/OSCA1-like_cyt"/>
</dbReference>
<dbReference type="GO" id="GO:0005227">
    <property type="term" value="F:calcium-activated cation channel activity"/>
    <property type="evidence" value="ECO:0007669"/>
    <property type="project" value="InterPro"/>
</dbReference>
<dbReference type="Proteomes" id="UP000243052">
    <property type="component" value="Chromosome viii"/>
</dbReference>
<evidence type="ECO:0000256" key="1">
    <source>
        <dbReference type="ARBA" id="ARBA00004141"/>
    </source>
</evidence>
<name>A0A109V0I6_9SACH</name>
<comment type="subcellular location">
    <subcellularLocation>
        <location evidence="1">Membrane</location>
        <topology evidence="1">Multi-pass membrane protein</topology>
    </subcellularLocation>
</comment>
<dbReference type="RefSeq" id="XP_017989857.1">
    <property type="nucleotide sequence ID" value="XM_018134368.1"/>
</dbReference>
<dbReference type="PANTHER" id="PTHR13018">
    <property type="entry name" value="PROBABLE MEMBRANE PROTEIN DUF221-RELATED"/>
    <property type="match status" value="1"/>
</dbReference>
<feature type="transmembrane region" description="Helical" evidence="8">
    <location>
        <begin position="532"/>
        <end position="560"/>
    </location>
</feature>
<protein>
    <submittedName>
        <fullName evidence="13">HHR092Cp</fullName>
    </submittedName>
</protein>
<evidence type="ECO:0000256" key="3">
    <source>
        <dbReference type="ARBA" id="ARBA00022448"/>
    </source>
</evidence>
<feature type="domain" description="10TM putative phosphate transporter extracellular tail" evidence="10">
    <location>
        <begin position="796"/>
        <end position="888"/>
    </location>
</feature>
<dbReference type="InterPro" id="IPR022257">
    <property type="entry name" value="PHM7_ext"/>
</dbReference>
<organism evidence="13 14">
    <name type="scientific">Eremothecium sinecaudum</name>
    <dbReference type="NCBI Taxonomy" id="45286"/>
    <lineage>
        <taxon>Eukaryota</taxon>
        <taxon>Fungi</taxon>
        <taxon>Dikarya</taxon>
        <taxon>Ascomycota</taxon>
        <taxon>Saccharomycotina</taxon>
        <taxon>Saccharomycetes</taxon>
        <taxon>Saccharomycetales</taxon>
        <taxon>Saccharomycetaceae</taxon>
        <taxon>Eremothecium</taxon>
    </lineage>
</organism>
<sequence length="895" mass="100926">MDSSEVEASSSSVSAFVSTLIFNGLIALLFVFLFLTLRPREQRVYQPRSLKDISTIHDSERTESVPGGYFKWIPFLMNKPHSFLIQHMSVDGYFFTRYLLIFGLLSLLGCLILFPILLPVNAVRGFRLGGFERLAFSNVSNRNRFFAHAFLSWVYFGLVIYTIYRELYYYISMRHALQTTPYYSSQVGSRTVIFTDLKLCGKSNVSLEDESTIREVFPGVEHVVFARDEHQLQKLVKERRKVANKYENTLNKVINKSVKVRRKAEFNEKLGDLPRPELDDNDFEKYMKNRPTHRLGKIPCIGEKVDSLDYLPKTLGQLNQKIKKGQMEWTEAPLAGACFITFKDQRSAQKAFQTAPAVLGRAAYDKRIIGYAPEDINWDNISLGRAARKSKRTVTNAILAAMIIFWAIPVAVVGTISNIHFLTEKVHFLRFINNMPRPLMGIITGLLPSIALAILISLVPVIIKKLGVFGGSITRQENELYCQACFFAFQVVQVFLVTTLASSAAATVAPIINNPDQSMTLLSSNLPKASNFYITYFLLSLSVATGLLFQLVTLLLSKVLGRLLDSTPRKKWNRYNQLSKPSWGIIYPINELLVCIFLVYSIVSPLLMIFSFVAFIVFYLSYLYNLNYVYGFSYDLKGRNYVRALFQVFVGLYLAEVCLLGLFIMAKAWGPLVLNIISLLVTVICHLYFQRRFLPLVDAVPLSVLRHAENVGNYIYPAKDQGRNEVLDLGDPNSAHYTITETSNGDKIVAPASPTDNTNRLYDAGDDYGNYATEKNELSQSPTADTNGITGYVKTYFTPSSCYTYPRVKNRLPSTLDTPVTYEPGYEETAYTDPCVLDKEPIIWAANDPMGVASEQVRIAREFGVKGAVDNTGYDGNGKSIYTGDPPDYDINTKT</sequence>
<dbReference type="OrthoDB" id="1076608at2759"/>
<feature type="transmembrane region" description="Helical" evidence="8">
    <location>
        <begin position="145"/>
        <end position="164"/>
    </location>
</feature>
<feature type="transmembrane region" description="Helical" evidence="8">
    <location>
        <begin position="672"/>
        <end position="689"/>
    </location>
</feature>
<feature type="domain" description="CSC1/OSCA1-like 7TM region" evidence="9">
    <location>
        <begin position="391"/>
        <end position="663"/>
    </location>
</feature>
<evidence type="ECO:0000256" key="7">
    <source>
        <dbReference type="SAM" id="MobiDB-lite"/>
    </source>
</evidence>
<feature type="transmembrane region" description="Helical" evidence="8">
    <location>
        <begin position="439"/>
        <end position="463"/>
    </location>
</feature>
<evidence type="ECO:0000256" key="6">
    <source>
        <dbReference type="ARBA" id="ARBA00023136"/>
    </source>
</evidence>
<feature type="transmembrane region" description="Helical" evidence="8">
    <location>
        <begin position="644"/>
        <end position="666"/>
    </location>
</feature>
<evidence type="ECO:0000256" key="4">
    <source>
        <dbReference type="ARBA" id="ARBA00022692"/>
    </source>
</evidence>
<proteinExistence type="inferred from homology"/>
<dbReference type="InterPro" id="IPR032880">
    <property type="entry name" value="CSC1/OSCA1-like_N"/>
</dbReference>
<gene>
    <name evidence="13" type="ORF">AW171_hschr84920</name>
</gene>
<feature type="domain" description="CSC1/OSCA1-like N-terminal transmembrane" evidence="11">
    <location>
        <begin position="15"/>
        <end position="166"/>
    </location>
</feature>
<dbReference type="GO" id="GO:0005886">
    <property type="term" value="C:plasma membrane"/>
    <property type="evidence" value="ECO:0007669"/>
    <property type="project" value="TreeGrafter"/>
</dbReference>
<feature type="transmembrane region" description="Helical" evidence="8">
    <location>
        <begin position="12"/>
        <end position="35"/>
    </location>
</feature>
<evidence type="ECO:0000259" key="9">
    <source>
        <dbReference type="Pfam" id="PF02714"/>
    </source>
</evidence>
<feature type="transmembrane region" description="Helical" evidence="8">
    <location>
        <begin position="606"/>
        <end position="624"/>
    </location>
</feature>
<reference evidence="13 14" key="1">
    <citation type="submission" date="2016-01" db="EMBL/GenBank/DDBJ databases">
        <title>Genome sequence of the yeast Holleya sinecauda.</title>
        <authorList>
            <person name="Dietrich F.S."/>
        </authorList>
    </citation>
    <scope>NUCLEOTIDE SEQUENCE [LARGE SCALE GENOMIC DNA]</scope>
    <source>
        <strain evidence="13 14">ATCC 58844</strain>
    </source>
</reference>
<evidence type="ECO:0000256" key="5">
    <source>
        <dbReference type="ARBA" id="ARBA00022989"/>
    </source>
</evidence>
<feature type="transmembrane region" description="Helical" evidence="8">
    <location>
        <begin position="98"/>
        <end position="118"/>
    </location>
</feature>
<dbReference type="Pfam" id="PF14703">
    <property type="entry name" value="PHM7_cyt"/>
    <property type="match status" value="1"/>
</dbReference>
<evidence type="ECO:0000256" key="2">
    <source>
        <dbReference type="ARBA" id="ARBA00007779"/>
    </source>
</evidence>
<evidence type="ECO:0000256" key="8">
    <source>
        <dbReference type="SAM" id="Phobius"/>
    </source>
</evidence>
<comment type="similarity">
    <text evidence="2">Belongs to the CSC1 (TC 1.A.17) family.</text>
</comment>
<dbReference type="EMBL" id="CP014248">
    <property type="protein sequence ID" value="AMD22861.1"/>
    <property type="molecule type" value="Genomic_DNA"/>
</dbReference>
<dbReference type="PANTHER" id="PTHR13018:SF139">
    <property type="entry name" value="PHOSPHATE METABOLISM PROTEIN 7"/>
    <property type="match status" value="1"/>
</dbReference>
<feature type="transmembrane region" description="Helical" evidence="8">
    <location>
        <begin position="397"/>
        <end position="419"/>
    </location>
</feature>